<comment type="similarity">
    <text evidence="2">Belongs to the amino acid/polyamine transporter 2 family.</text>
</comment>
<dbReference type="InterPro" id="IPR013057">
    <property type="entry name" value="AA_transpt_TM"/>
</dbReference>
<feature type="transmembrane region" description="Helical" evidence="8">
    <location>
        <begin position="168"/>
        <end position="189"/>
    </location>
</feature>
<evidence type="ECO:0000259" key="9">
    <source>
        <dbReference type="Pfam" id="PF01490"/>
    </source>
</evidence>
<evidence type="ECO:0000313" key="11">
    <source>
        <dbReference type="Proteomes" id="UP000734854"/>
    </source>
</evidence>
<feature type="transmembrane region" description="Helical" evidence="8">
    <location>
        <begin position="393"/>
        <end position="415"/>
    </location>
</feature>
<feature type="transmembrane region" description="Helical" evidence="8">
    <location>
        <begin position="45"/>
        <end position="67"/>
    </location>
</feature>
<comment type="subcellular location">
    <subcellularLocation>
        <location evidence="1">Membrane</location>
        <topology evidence="1">Multi-pass membrane protein</topology>
    </subcellularLocation>
</comment>
<feature type="transmembrane region" description="Helical" evidence="8">
    <location>
        <begin position="282"/>
        <end position="301"/>
    </location>
</feature>
<evidence type="ECO:0000256" key="8">
    <source>
        <dbReference type="SAM" id="Phobius"/>
    </source>
</evidence>
<keyword evidence="11" id="KW-1185">Reference proteome</keyword>
<feature type="transmembrane region" description="Helical" evidence="8">
    <location>
        <begin position="427"/>
        <end position="447"/>
    </location>
</feature>
<evidence type="ECO:0000256" key="3">
    <source>
        <dbReference type="ARBA" id="ARBA00022448"/>
    </source>
</evidence>
<feature type="transmembrane region" description="Helical" evidence="8">
    <location>
        <begin position="330"/>
        <end position="349"/>
    </location>
</feature>
<keyword evidence="3" id="KW-0813">Transport</keyword>
<evidence type="ECO:0000256" key="2">
    <source>
        <dbReference type="ARBA" id="ARBA00008066"/>
    </source>
</evidence>
<dbReference type="GO" id="GO:0031090">
    <property type="term" value="C:organelle membrane"/>
    <property type="evidence" value="ECO:0007669"/>
    <property type="project" value="UniProtKB-ARBA"/>
</dbReference>
<evidence type="ECO:0000256" key="6">
    <source>
        <dbReference type="ARBA" id="ARBA00022989"/>
    </source>
</evidence>
<reference evidence="10 11" key="1">
    <citation type="submission" date="2020-08" db="EMBL/GenBank/DDBJ databases">
        <title>Plant Genome Project.</title>
        <authorList>
            <person name="Zhang R.-G."/>
        </authorList>
    </citation>
    <scope>NUCLEOTIDE SEQUENCE [LARGE SCALE GENOMIC DNA]</scope>
    <source>
        <tissue evidence="10">Rhizome</tissue>
    </source>
</reference>
<protein>
    <recommendedName>
        <fullName evidence="9">Amino acid transporter transmembrane domain-containing protein</fullName>
    </recommendedName>
</protein>
<evidence type="ECO:0000313" key="10">
    <source>
        <dbReference type="EMBL" id="KAG6538536.1"/>
    </source>
</evidence>
<feature type="transmembrane region" description="Helical" evidence="8">
    <location>
        <begin position="126"/>
        <end position="148"/>
    </location>
</feature>
<keyword evidence="7 8" id="KW-0472">Membrane</keyword>
<evidence type="ECO:0000256" key="4">
    <source>
        <dbReference type="ARBA" id="ARBA00022692"/>
    </source>
</evidence>
<gene>
    <name evidence="10" type="ORF">ZIOFF_003660</name>
</gene>
<dbReference type="OrthoDB" id="28208at2759"/>
<keyword evidence="4 8" id="KW-0812">Transmembrane</keyword>
<keyword evidence="6 8" id="KW-1133">Transmembrane helix</keyword>
<accession>A0A8J5I6T4</accession>
<feature type="transmembrane region" description="Helical" evidence="8">
    <location>
        <begin position="201"/>
        <end position="221"/>
    </location>
</feature>
<dbReference type="GO" id="GO:0015179">
    <property type="term" value="F:L-amino acid transmembrane transporter activity"/>
    <property type="evidence" value="ECO:0007669"/>
    <property type="project" value="TreeGrafter"/>
</dbReference>
<name>A0A8J5I6T4_ZINOF</name>
<sequence length="457" mass="49418">MTRGARETTREHAEISDESIATTAPLISVKQEDGRPSRLSPTASFAGAVFNLSTNIIGAGIMALPAAMRVLGLVPGIILIISVAILTDASIEMLIRCSRAANKSTYGGVMGDAFRKIGRRLLQTTVVLNNVGILTVYMIIIGDVLSGTSAGGVHHFGLLEGWFGVHWWNSRALVLLLTTVAIFAPLTCFKRIDSLRITSAASVALAIFFVVVTAGIAIFKLADGTIQMPKLFPHLTDLPSILRLLTVAPVIATSYICHYNVHSIDNELHRSTQIHRVVRISLALCSAIYITTSFFAFLLFGESTLDDVLANFDSDIGIPYGSIVNDAVRVSYSLHVMLVFPVIFFSLRLNLDGLLFHNATPLASDNRRFASITILLLAVIYLAANFVPSIWDAFQIIGATAVVCIGFIFPASIILKDPHGVATRGDKVLAIFMIVVALVSSSVAMYSDIFLQNRKNP</sequence>
<dbReference type="EMBL" id="JACMSC010000001">
    <property type="protein sequence ID" value="KAG6538536.1"/>
    <property type="molecule type" value="Genomic_DNA"/>
</dbReference>
<dbReference type="PANTHER" id="PTHR22950:SF458">
    <property type="entry name" value="SODIUM-COUPLED NEUTRAL AMINO ACID TRANSPORTER 11-RELATED"/>
    <property type="match status" value="1"/>
</dbReference>
<proteinExistence type="inferred from homology"/>
<dbReference type="PANTHER" id="PTHR22950">
    <property type="entry name" value="AMINO ACID TRANSPORTER"/>
    <property type="match status" value="1"/>
</dbReference>
<feature type="transmembrane region" description="Helical" evidence="8">
    <location>
        <begin position="369"/>
        <end position="387"/>
    </location>
</feature>
<evidence type="ECO:0000256" key="5">
    <source>
        <dbReference type="ARBA" id="ARBA00022970"/>
    </source>
</evidence>
<dbReference type="Pfam" id="PF01490">
    <property type="entry name" value="Aa_trans"/>
    <property type="match status" value="1"/>
</dbReference>
<feature type="transmembrane region" description="Helical" evidence="8">
    <location>
        <begin position="241"/>
        <end position="261"/>
    </location>
</feature>
<dbReference type="Proteomes" id="UP000734854">
    <property type="component" value="Unassembled WGS sequence"/>
</dbReference>
<evidence type="ECO:0000256" key="7">
    <source>
        <dbReference type="ARBA" id="ARBA00023136"/>
    </source>
</evidence>
<evidence type="ECO:0000256" key="1">
    <source>
        <dbReference type="ARBA" id="ARBA00004141"/>
    </source>
</evidence>
<keyword evidence="5" id="KW-0029">Amino-acid transport</keyword>
<feature type="transmembrane region" description="Helical" evidence="8">
    <location>
        <begin position="73"/>
        <end position="95"/>
    </location>
</feature>
<comment type="caution">
    <text evidence="10">The sequence shown here is derived from an EMBL/GenBank/DDBJ whole genome shotgun (WGS) entry which is preliminary data.</text>
</comment>
<dbReference type="AlphaFoldDB" id="A0A8J5I6T4"/>
<feature type="domain" description="Amino acid transporter transmembrane" evidence="9">
    <location>
        <begin position="42"/>
        <end position="439"/>
    </location>
</feature>
<organism evidence="10 11">
    <name type="scientific">Zingiber officinale</name>
    <name type="common">Ginger</name>
    <name type="synonym">Amomum zingiber</name>
    <dbReference type="NCBI Taxonomy" id="94328"/>
    <lineage>
        <taxon>Eukaryota</taxon>
        <taxon>Viridiplantae</taxon>
        <taxon>Streptophyta</taxon>
        <taxon>Embryophyta</taxon>
        <taxon>Tracheophyta</taxon>
        <taxon>Spermatophyta</taxon>
        <taxon>Magnoliopsida</taxon>
        <taxon>Liliopsida</taxon>
        <taxon>Zingiberales</taxon>
        <taxon>Zingiberaceae</taxon>
        <taxon>Zingiber</taxon>
    </lineage>
</organism>